<protein>
    <submittedName>
        <fullName evidence="2">Uncharacterized protein</fullName>
    </submittedName>
</protein>
<keyword evidence="1" id="KW-1133">Transmembrane helix</keyword>
<accession>A0A560JHJ0</accession>
<organism evidence="2 3">
    <name type="scientific">Nitrospirillum amazonense</name>
    <dbReference type="NCBI Taxonomy" id="28077"/>
    <lineage>
        <taxon>Bacteria</taxon>
        <taxon>Pseudomonadati</taxon>
        <taxon>Pseudomonadota</taxon>
        <taxon>Alphaproteobacteria</taxon>
        <taxon>Rhodospirillales</taxon>
        <taxon>Azospirillaceae</taxon>
        <taxon>Nitrospirillum</taxon>
    </lineage>
</organism>
<evidence type="ECO:0000313" key="3">
    <source>
        <dbReference type="Proteomes" id="UP000320516"/>
    </source>
</evidence>
<dbReference type="Proteomes" id="UP000320516">
    <property type="component" value="Unassembled WGS sequence"/>
</dbReference>
<gene>
    <name evidence="2" type="ORF">FBZ87_110133</name>
</gene>
<keyword evidence="1" id="KW-0472">Membrane</keyword>
<reference evidence="2 3" key="1">
    <citation type="submission" date="2019-06" db="EMBL/GenBank/DDBJ databases">
        <title>Genomic Encyclopedia of Type Strains, Phase IV (KMG-V): Genome sequencing to study the core and pangenomes of soil and plant-associated prokaryotes.</title>
        <authorList>
            <person name="Whitman W."/>
        </authorList>
    </citation>
    <scope>NUCLEOTIDE SEQUENCE [LARGE SCALE GENOMIC DNA]</scope>
    <source>
        <strain evidence="2 3">BR 12005</strain>
    </source>
</reference>
<dbReference type="EMBL" id="VITV01000010">
    <property type="protein sequence ID" value="TWB68824.1"/>
    <property type="molecule type" value="Genomic_DNA"/>
</dbReference>
<dbReference type="RefSeq" id="WP_145613043.1">
    <property type="nucleotide sequence ID" value="NZ_VITV01000010.1"/>
</dbReference>
<sequence>MSNDLNFNPFTPREAFALVLDRIFRSNRLANKSFDDIGVHYRTIGGWRKGNSFPLYSNFEYLLGGLKARGINTEELETAYRLASARDLANQFSDNVETKTIEDAARQVPAAYRFGIYDRKIDALPENPETLDREIAQDLYDAFARKLDELILRLNRSNADAYAASAVERVRGSLGENFDEMRPGVVLGHFRTIEAIVAGFDTEEGRAALFPDAIAIFNDVNLTGQDLLACFPNVRRIERARIAADIEKNPEVIKEIRRQTGAIKTAAAESGIVAPGALKALRENDPDIEQAGDVGLVADLTADEALISRNFVGELLRSAWDVVGDDLKAGSKIAARILPPLAVIALVTLIAGPIGGLAAVVRGDLFKTVRGGLEAVQATRRGGKILQVEPLDLFPSKAASKQLGISLRHFRALVRANMVEKPHLEVKKGKSVEYFVTNDWIERTRKVLERRDSIARQLLVEKKIIVKR</sequence>
<comment type="caution">
    <text evidence="2">The sequence shown here is derived from an EMBL/GenBank/DDBJ whole genome shotgun (WGS) entry which is preliminary data.</text>
</comment>
<evidence type="ECO:0000256" key="1">
    <source>
        <dbReference type="SAM" id="Phobius"/>
    </source>
</evidence>
<name>A0A560JHJ0_9PROT</name>
<evidence type="ECO:0000313" key="2">
    <source>
        <dbReference type="EMBL" id="TWB68824.1"/>
    </source>
</evidence>
<keyword evidence="1" id="KW-0812">Transmembrane</keyword>
<feature type="transmembrane region" description="Helical" evidence="1">
    <location>
        <begin position="337"/>
        <end position="361"/>
    </location>
</feature>
<dbReference type="AlphaFoldDB" id="A0A560JHJ0"/>
<proteinExistence type="predicted"/>